<dbReference type="InterPro" id="IPR014752">
    <property type="entry name" value="Arrestin-like_C"/>
</dbReference>
<dbReference type="Proteomes" id="UP000054826">
    <property type="component" value="Unassembled WGS sequence"/>
</dbReference>
<dbReference type="InterPro" id="IPR014756">
    <property type="entry name" value="Ig_E-set"/>
</dbReference>
<dbReference type="InterPro" id="IPR050357">
    <property type="entry name" value="Arrestin_domain-protein"/>
</dbReference>
<dbReference type="Pfam" id="PF00339">
    <property type="entry name" value="Arrestin_N"/>
    <property type="match status" value="1"/>
</dbReference>
<comment type="caution">
    <text evidence="3">The sequence shown here is derived from an EMBL/GenBank/DDBJ whole genome shotgun (WGS) entry which is preliminary data.</text>
</comment>
<dbReference type="GO" id="GO:0005737">
    <property type="term" value="C:cytoplasm"/>
    <property type="evidence" value="ECO:0007669"/>
    <property type="project" value="TreeGrafter"/>
</dbReference>
<reference evidence="3 4" key="1">
    <citation type="submission" date="2015-01" db="EMBL/GenBank/DDBJ databases">
        <title>Evolution of Trichinella species and genotypes.</title>
        <authorList>
            <person name="Korhonen P.K."/>
            <person name="Edoardo P."/>
            <person name="Giuseppe L.R."/>
            <person name="Gasser R.B."/>
        </authorList>
    </citation>
    <scope>NUCLEOTIDE SEQUENCE [LARGE SCALE GENOMIC DNA]</scope>
    <source>
        <strain evidence="3">ISS176</strain>
    </source>
</reference>
<accession>A0A0V1JAB9</accession>
<evidence type="ECO:0000259" key="2">
    <source>
        <dbReference type="SMART" id="SM01017"/>
    </source>
</evidence>
<dbReference type="PANTHER" id="PTHR11188:SF176">
    <property type="entry name" value="ARRESTIN DOMAIN-CONTAINING PROTEIN 1"/>
    <property type="match status" value="1"/>
</dbReference>
<evidence type="ECO:0000313" key="4">
    <source>
        <dbReference type="Proteomes" id="UP000054826"/>
    </source>
</evidence>
<evidence type="ECO:0000313" key="3">
    <source>
        <dbReference type="EMBL" id="KRZ31902.1"/>
    </source>
</evidence>
<organism evidence="3 4">
    <name type="scientific">Trichinella pseudospiralis</name>
    <name type="common">Parasitic roundworm</name>
    <dbReference type="NCBI Taxonomy" id="6337"/>
    <lineage>
        <taxon>Eukaryota</taxon>
        <taxon>Metazoa</taxon>
        <taxon>Ecdysozoa</taxon>
        <taxon>Nematoda</taxon>
        <taxon>Enoplea</taxon>
        <taxon>Dorylaimia</taxon>
        <taxon>Trichinellida</taxon>
        <taxon>Trichinellidae</taxon>
        <taxon>Trichinella</taxon>
    </lineage>
</organism>
<dbReference type="AlphaFoldDB" id="A0A0V1JAB9"/>
<proteinExistence type="inferred from homology"/>
<comment type="similarity">
    <text evidence="1">Belongs to the arrestin family.</text>
</comment>
<dbReference type="PANTHER" id="PTHR11188">
    <property type="entry name" value="ARRESTIN DOMAIN CONTAINING PROTEIN"/>
    <property type="match status" value="1"/>
</dbReference>
<gene>
    <name evidence="3" type="primary">ARRDC2</name>
    <name evidence="3" type="ORF">T4C_1622</name>
</gene>
<evidence type="ECO:0000256" key="1">
    <source>
        <dbReference type="ARBA" id="ARBA00005298"/>
    </source>
</evidence>
<protein>
    <submittedName>
        <fullName evidence="3">Arrestin domain-containing protein 2</fullName>
    </submittedName>
</protein>
<dbReference type="SUPFAM" id="SSF81296">
    <property type="entry name" value="E set domains"/>
    <property type="match status" value="2"/>
</dbReference>
<dbReference type="SMART" id="SM01017">
    <property type="entry name" value="Arrestin_C"/>
    <property type="match status" value="1"/>
</dbReference>
<dbReference type="InterPro" id="IPR011022">
    <property type="entry name" value="Arrestin_C-like"/>
</dbReference>
<dbReference type="Gene3D" id="2.60.40.640">
    <property type="match status" value="2"/>
</dbReference>
<sequence>MVYLCAFCCLPEKGCDALMMMMMMIDRLLITWRSRCRQLIACFNENVAKLLLKFRFVIFESACTLSLGVFCGAAAHCQLLQTGSGCRRVCLFRLFDGDSLEGVLTYTCFWACVIDVPVSFDQISRCPLFVKLKGSLSKAHQYTHHLCDNNNNNNNTNNMDGVKGADVGGGGGGGSDAAAAASAQFNKFDIQFDREPAMYFPEDDVDGSVKVSLNQPLRLANLRLVFRGRARFDNIPSNSISMSYWRTAAGDSVQHGGSKNSGEMVYFDKEVVLVDRLPGKEDAGEFVLPNGEHTIPFTFPLPKRLLNSFEGKYGSIRYYCQAIISRTGRQNYVTERPFTVLNRDPSTKLNLACTELLKPAVHEDSEKVSNCCTSGIISCELYLPKRLYVAGETVSATLQIVNASRKPLSKICARLIQQETFYSTKSTDPNAKLGCASRCVVTNEMDKQMSGRSKKSFPNEVLFHIPAVPASSDTCPIMHISYELELQLIFSGRSNQVLLVQAPIEIASPFEIQAVGDCNNDSTDCKDGGAMNSNSCKALLPTTKSIKYVQCAFGLSSFELAANPSPMNRIEYAPFYPVLSM</sequence>
<dbReference type="Pfam" id="PF02752">
    <property type="entry name" value="Arrestin_C"/>
    <property type="match status" value="1"/>
</dbReference>
<dbReference type="GO" id="GO:0015031">
    <property type="term" value="P:protein transport"/>
    <property type="evidence" value="ECO:0007669"/>
    <property type="project" value="TreeGrafter"/>
</dbReference>
<dbReference type="EMBL" id="JYDV01000115">
    <property type="protein sequence ID" value="KRZ31902.1"/>
    <property type="molecule type" value="Genomic_DNA"/>
</dbReference>
<dbReference type="InterPro" id="IPR011021">
    <property type="entry name" value="Arrestin-like_N"/>
</dbReference>
<name>A0A0V1JAB9_TRIPS</name>
<feature type="domain" description="Arrestin C-terminal-like" evidence="2">
    <location>
        <begin position="373"/>
        <end position="510"/>
    </location>
</feature>